<feature type="compositionally biased region" description="Polar residues" evidence="1">
    <location>
        <begin position="198"/>
        <end position="218"/>
    </location>
</feature>
<protein>
    <recommendedName>
        <fullName evidence="4">DUF4283 domain-containing protein</fullName>
    </recommendedName>
</protein>
<reference evidence="2 3" key="1">
    <citation type="submission" date="2013-09" db="EMBL/GenBank/DDBJ databases">
        <title>Corchorus capsularis genome sequencing.</title>
        <authorList>
            <person name="Alam M."/>
            <person name="Haque M.S."/>
            <person name="Islam M.S."/>
            <person name="Emdad E.M."/>
            <person name="Islam M.M."/>
            <person name="Ahmed B."/>
            <person name="Halim A."/>
            <person name="Hossen Q.M.M."/>
            <person name="Hossain M.Z."/>
            <person name="Ahmed R."/>
            <person name="Khan M.M."/>
            <person name="Islam R."/>
            <person name="Rashid M.M."/>
            <person name="Khan S.A."/>
            <person name="Rahman M.S."/>
            <person name="Alam M."/>
        </authorList>
    </citation>
    <scope>NUCLEOTIDE SEQUENCE [LARGE SCALE GENOMIC DNA]</scope>
    <source>
        <strain evidence="3">cv. CVL-1</strain>
        <tissue evidence="2">Whole seedling</tissue>
    </source>
</reference>
<feature type="non-terminal residue" evidence="2">
    <location>
        <position position="1"/>
    </location>
</feature>
<proteinExistence type="predicted"/>
<evidence type="ECO:0000313" key="3">
    <source>
        <dbReference type="Proteomes" id="UP000188268"/>
    </source>
</evidence>
<evidence type="ECO:0000313" key="2">
    <source>
        <dbReference type="EMBL" id="OMO53990.1"/>
    </source>
</evidence>
<gene>
    <name evidence="2" type="ORF">CCACVL1_28155</name>
</gene>
<comment type="caution">
    <text evidence="2">The sequence shown here is derived from an EMBL/GenBank/DDBJ whole genome shotgun (WGS) entry which is preliminary data.</text>
</comment>
<evidence type="ECO:0000256" key="1">
    <source>
        <dbReference type="SAM" id="MobiDB-lite"/>
    </source>
</evidence>
<dbReference type="EMBL" id="AWWV01015058">
    <property type="protein sequence ID" value="OMO53990.1"/>
    <property type="molecule type" value="Genomic_DNA"/>
</dbReference>
<dbReference type="OrthoDB" id="966987at2759"/>
<organism evidence="2 3">
    <name type="scientific">Corchorus capsularis</name>
    <name type="common">Jute</name>
    <dbReference type="NCBI Taxonomy" id="210143"/>
    <lineage>
        <taxon>Eukaryota</taxon>
        <taxon>Viridiplantae</taxon>
        <taxon>Streptophyta</taxon>
        <taxon>Embryophyta</taxon>
        <taxon>Tracheophyta</taxon>
        <taxon>Spermatophyta</taxon>
        <taxon>Magnoliopsida</taxon>
        <taxon>eudicotyledons</taxon>
        <taxon>Gunneridae</taxon>
        <taxon>Pentapetalae</taxon>
        <taxon>rosids</taxon>
        <taxon>malvids</taxon>
        <taxon>Malvales</taxon>
        <taxon>Malvaceae</taxon>
        <taxon>Grewioideae</taxon>
        <taxon>Apeibeae</taxon>
        <taxon>Corchorus</taxon>
    </lineage>
</organism>
<keyword evidence="3" id="KW-1185">Reference proteome</keyword>
<sequence length="218" mass="24863">DFKRCKSKTGFCSRHLSFRFYFLVAKGFRSGRVLGPCMFPPLKSNIKSAQVFRDLDVLELATDDETHISRHSPKLSPDWPEDATLEEINFTTSEFWVQAHNLPLAYLTKANAAKIASIFPGLVELEFKQEENFRWSGILSMKVKVNIEDPLKTGQLEHVAKECLFRLDGERPLWPMVESHSPPSEGGVRRERGKQTKKSYQGEQSWGESACISRQAND</sequence>
<dbReference type="AlphaFoldDB" id="A0A1R3G7I9"/>
<dbReference type="Proteomes" id="UP000188268">
    <property type="component" value="Unassembled WGS sequence"/>
</dbReference>
<feature type="region of interest" description="Disordered" evidence="1">
    <location>
        <begin position="175"/>
        <end position="218"/>
    </location>
</feature>
<name>A0A1R3G7I9_COCAP</name>
<accession>A0A1R3G7I9</accession>
<dbReference type="Gramene" id="OMO53990">
    <property type="protein sequence ID" value="OMO53990"/>
    <property type="gene ID" value="CCACVL1_28155"/>
</dbReference>
<evidence type="ECO:0008006" key="4">
    <source>
        <dbReference type="Google" id="ProtNLM"/>
    </source>
</evidence>